<evidence type="ECO:0000313" key="1">
    <source>
        <dbReference type="EMBL" id="MXU83310.1"/>
    </source>
</evidence>
<reference evidence="1" key="1">
    <citation type="submission" date="2019-12" db="EMBL/GenBank/DDBJ databases">
        <title>An insight into the sialome of adult female Ixodes ricinus ticks feeding for 6 days.</title>
        <authorList>
            <person name="Perner J."/>
            <person name="Ribeiro J.M.C."/>
        </authorList>
    </citation>
    <scope>NUCLEOTIDE SEQUENCE</scope>
    <source>
        <strain evidence="1">Semi-engorged</strain>
        <tissue evidence="1">Salivary glands</tissue>
    </source>
</reference>
<name>A0A6B0U3M5_IXORI</name>
<protein>
    <submittedName>
        <fullName evidence="1">Putative secreted protein</fullName>
    </submittedName>
</protein>
<accession>A0A6B0U3M5</accession>
<sequence length="74" mass="8931">MQKFLVGSLAVIFVVRSCFYRRRNSRLYRPLSLFFCPRDVLTIDIPSIVCFYRHFLFFFHPVCSARGAFLLRYR</sequence>
<organism evidence="1">
    <name type="scientific">Ixodes ricinus</name>
    <name type="common">Common tick</name>
    <name type="synonym">Acarus ricinus</name>
    <dbReference type="NCBI Taxonomy" id="34613"/>
    <lineage>
        <taxon>Eukaryota</taxon>
        <taxon>Metazoa</taxon>
        <taxon>Ecdysozoa</taxon>
        <taxon>Arthropoda</taxon>
        <taxon>Chelicerata</taxon>
        <taxon>Arachnida</taxon>
        <taxon>Acari</taxon>
        <taxon>Parasitiformes</taxon>
        <taxon>Ixodida</taxon>
        <taxon>Ixodoidea</taxon>
        <taxon>Ixodidae</taxon>
        <taxon>Ixodinae</taxon>
        <taxon>Ixodes</taxon>
    </lineage>
</organism>
<dbReference type="EMBL" id="GIFC01001227">
    <property type="protein sequence ID" value="MXU83310.1"/>
    <property type="molecule type" value="Transcribed_RNA"/>
</dbReference>
<dbReference type="AlphaFoldDB" id="A0A6B0U3M5"/>
<proteinExistence type="predicted"/>